<evidence type="ECO:0000256" key="8">
    <source>
        <dbReference type="ARBA" id="ARBA00023033"/>
    </source>
</evidence>
<dbReference type="RefSeq" id="XP_028258729.1">
    <property type="nucleotide sequence ID" value="XM_028402928.1"/>
</dbReference>
<dbReference type="GO" id="GO:0005737">
    <property type="term" value="C:cytoplasm"/>
    <property type="evidence" value="ECO:0007669"/>
    <property type="project" value="TreeGrafter"/>
</dbReference>
<comment type="cofactor">
    <cofactor evidence="1 10">
        <name>heme</name>
        <dbReference type="ChEBI" id="CHEBI:30413"/>
    </cofactor>
</comment>
<comment type="subcellular location">
    <subcellularLocation>
        <location evidence="2">Membrane</location>
    </subcellularLocation>
</comment>
<dbReference type="Proteomes" id="UP000515145">
    <property type="component" value="Chromosome 4"/>
</dbReference>
<dbReference type="FunFam" id="1.10.630.10:FF:000004">
    <property type="entry name" value="cytochrome P450 2D15 isoform X1"/>
    <property type="match status" value="1"/>
</dbReference>
<evidence type="ECO:0000256" key="9">
    <source>
        <dbReference type="ARBA" id="ARBA00023136"/>
    </source>
</evidence>
<keyword evidence="12" id="KW-1185">Reference proteome</keyword>
<evidence type="ECO:0000313" key="13">
    <source>
        <dbReference type="RefSeq" id="XP_028258729.1"/>
    </source>
</evidence>
<dbReference type="InterPro" id="IPR002401">
    <property type="entry name" value="Cyt_P450_E_grp-I"/>
</dbReference>
<dbReference type="GO" id="GO:0016020">
    <property type="term" value="C:membrane"/>
    <property type="evidence" value="ECO:0007669"/>
    <property type="project" value="UniProtKB-SubCell"/>
</dbReference>
<dbReference type="SUPFAM" id="SSF48264">
    <property type="entry name" value="Cytochrome P450"/>
    <property type="match status" value="1"/>
</dbReference>
<dbReference type="PANTHER" id="PTHR24300:SF309">
    <property type="entry name" value="CYTOCHROME P450-RELATED"/>
    <property type="match status" value="1"/>
</dbReference>
<dbReference type="GO" id="GO:0020037">
    <property type="term" value="F:heme binding"/>
    <property type="evidence" value="ECO:0007669"/>
    <property type="project" value="InterPro"/>
</dbReference>
<evidence type="ECO:0000256" key="6">
    <source>
        <dbReference type="ARBA" id="ARBA00023002"/>
    </source>
</evidence>
<dbReference type="PRINTS" id="PR00463">
    <property type="entry name" value="EP450I"/>
</dbReference>
<dbReference type="GO" id="GO:0006082">
    <property type="term" value="P:organic acid metabolic process"/>
    <property type="evidence" value="ECO:0007669"/>
    <property type="project" value="TreeGrafter"/>
</dbReference>
<dbReference type="InterPro" id="IPR001128">
    <property type="entry name" value="Cyt_P450"/>
</dbReference>
<reference evidence="13" key="1">
    <citation type="submission" date="2025-08" db="UniProtKB">
        <authorList>
            <consortium name="RefSeq"/>
        </authorList>
    </citation>
    <scope>IDENTIFICATION</scope>
</reference>
<dbReference type="PRINTS" id="PR00385">
    <property type="entry name" value="P450"/>
</dbReference>
<evidence type="ECO:0000256" key="4">
    <source>
        <dbReference type="ARBA" id="ARBA00022617"/>
    </source>
</evidence>
<proteinExistence type="inferred from homology"/>
<dbReference type="PANTHER" id="PTHR24300">
    <property type="entry name" value="CYTOCHROME P450 508A4-RELATED"/>
    <property type="match status" value="1"/>
</dbReference>
<keyword evidence="5 10" id="KW-0479">Metal-binding</keyword>
<evidence type="ECO:0000256" key="1">
    <source>
        <dbReference type="ARBA" id="ARBA00001971"/>
    </source>
</evidence>
<keyword evidence="8 11" id="KW-0503">Monooxygenase</keyword>
<dbReference type="GO" id="GO:0006805">
    <property type="term" value="P:xenobiotic metabolic process"/>
    <property type="evidence" value="ECO:0007669"/>
    <property type="project" value="TreeGrafter"/>
</dbReference>
<dbReference type="FunCoup" id="A0A6P7IEE3">
    <property type="interactions" value="88"/>
</dbReference>
<feature type="binding site" description="axial binding residue" evidence="10">
    <location>
        <position position="440"/>
    </location>
    <ligand>
        <name>heme</name>
        <dbReference type="ChEBI" id="CHEBI:30413"/>
    </ligand>
    <ligandPart>
        <name>Fe</name>
        <dbReference type="ChEBI" id="CHEBI:18248"/>
    </ligandPart>
</feature>
<comment type="similarity">
    <text evidence="3 11">Belongs to the cytochrome P450 family.</text>
</comment>
<evidence type="ECO:0000256" key="5">
    <source>
        <dbReference type="ARBA" id="ARBA00022723"/>
    </source>
</evidence>
<dbReference type="OrthoDB" id="2789670at2759"/>
<dbReference type="GO" id="GO:0016712">
    <property type="term" value="F:oxidoreductase activity, acting on paired donors, with incorporation or reduction of molecular oxygen, reduced flavin or flavoprotein as one donor, and incorporation of one atom of oxygen"/>
    <property type="evidence" value="ECO:0007669"/>
    <property type="project" value="TreeGrafter"/>
</dbReference>
<evidence type="ECO:0000256" key="11">
    <source>
        <dbReference type="RuleBase" id="RU000461"/>
    </source>
</evidence>
<organism evidence="12 13">
    <name type="scientific">Parambassis ranga</name>
    <name type="common">Indian glassy fish</name>
    <dbReference type="NCBI Taxonomy" id="210632"/>
    <lineage>
        <taxon>Eukaryota</taxon>
        <taxon>Metazoa</taxon>
        <taxon>Chordata</taxon>
        <taxon>Craniata</taxon>
        <taxon>Vertebrata</taxon>
        <taxon>Euteleostomi</taxon>
        <taxon>Actinopterygii</taxon>
        <taxon>Neopterygii</taxon>
        <taxon>Teleostei</taxon>
        <taxon>Neoteleostei</taxon>
        <taxon>Acanthomorphata</taxon>
        <taxon>Ovalentaria</taxon>
        <taxon>Ambassidae</taxon>
        <taxon>Parambassis</taxon>
    </lineage>
</organism>
<name>A0A6P7IEE3_9TELE</name>
<keyword evidence="6 11" id="KW-0560">Oxidoreductase</keyword>
<dbReference type="InParanoid" id="A0A6P7IEE3"/>
<evidence type="ECO:0000256" key="2">
    <source>
        <dbReference type="ARBA" id="ARBA00004370"/>
    </source>
</evidence>
<evidence type="ECO:0000256" key="10">
    <source>
        <dbReference type="PIRSR" id="PIRSR602401-1"/>
    </source>
</evidence>
<evidence type="ECO:0000256" key="7">
    <source>
        <dbReference type="ARBA" id="ARBA00023004"/>
    </source>
</evidence>
<dbReference type="Pfam" id="PF00067">
    <property type="entry name" value="p450"/>
    <property type="match status" value="1"/>
</dbReference>
<protein>
    <submittedName>
        <fullName evidence="13">Cytochrome P450 2J2-like</fullName>
    </submittedName>
</protein>
<keyword evidence="4 10" id="KW-0349">Heme</keyword>
<sequence>MIFQALFNSLDFTGWLLFGSALLLLIDVVKNWRPDNFPPGPWPVPFLGNVFTGVDYKTMEKLAQKYGPVFSLRRGSEKVVFVSGYKMVKEALVNQLDSFVDRPIIPLFHVTFKGLGIALSNGYLWRKQRKFANTHLRYFGEGQKSLEKYIEVECNYICEAFKEEQGRPFNPHYTITNAVSNIISSVLFGHRFEYSDHIFRKFLELDNDAIILAGSPRTQLYDAFPGLMTHLPGPHQTVISNYQEIMNFLKKEVEKHQEEWNPDDPRDYIDVYLGEMKKKQEDPQAGFNPETLLVCILDLIEAGTETSATTLRWALVYMMHYPEIQEKIQAEIDRVIGQSRQPSMADRPNLPYTDAVIHEVQRMGNIVPMGFPKMASKDATLGGYFIPKGTVVTTILASVLFDKNEWANPDVFDPEHFLDSEGRFIRKDAFLPFSAGKRVCVGEHLARMELFLFFTSLLQRFTFTPVPGEMPSLEAVLGFTNSPAEFRVLAAPR</sequence>
<dbReference type="CDD" id="cd11026">
    <property type="entry name" value="CYP2"/>
    <property type="match status" value="1"/>
</dbReference>
<evidence type="ECO:0000313" key="12">
    <source>
        <dbReference type="Proteomes" id="UP000515145"/>
    </source>
</evidence>
<accession>A0A6P7IEE3</accession>
<keyword evidence="7 10" id="KW-0408">Iron</keyword>
<dbReference type="GO" id="GO:0005506">
    <property type="term" value="F:iron ion binding"/>
    <property type="evidence" value="ECO:0007669"/>
    <property type="project" value="InterPro"/>
</dbReference>
<dbReference type="InterPro" id="IPR050182">
    <property type="entry name" value="Cytochrome_P450_fam2"/>
</dbReference>
<evidence type="ECO:0000256" key="3">
    <source>
        <dbReference type="ARBA" id="ARBA00010617"/>
    </source>
</evidence>
<dbReference type="InterPro" id="IPR017972">
    <property type="entry name" value="Cyt_P450_CS"/>
</dbReference>
<dbReference type="Gene3D" id="1.10.630.10">
    <property type="entry name" value="Cytochrome P450"/>
    <property type="match status" value="1"/>
</dbReference>
<dbReference type="InterPro" id="IPR036396">
    <property type="entry name" value="Cyt_P450_sf"/>
</dbReference>
<gene>
    <name evidence="13" type="primary">LOC114434062</name>
</gene>
<keyword evidence="9" id="KW-0472">Membrane</keyword>
<dbReference type="PROSITE" id="PS00086">
    <property type="entry name" value="CYTOCHROME_P450"/>
    <property type="match status" value="1"/>
</dbReference>
<dbReference type="AlphaFoldDB" id="A0A6P7IEE3"/>
<dbReference type="GeneID" id="114434062"/>